<dbReference type="GO" id="GO:0006351">
    <property type="term" value="P:DNA-templated transcription"/>
    <property type="evidence" value="ECO:0007669"/>
    <property type="project" value="InterPro"/>
</dbReference>
<dbReference type="EMBL" id="LFIW01001807">
    <property type="protein sequence ID" value="KZL80879.1"/>
    <property type="molecule type" value="Genomic_DNA"/>
</dbReference>
<dbReference type="CDD" id="cd12148">
    <property type="entry name" value="fungal_TF_MHR"/>
    <property type="match status" value="1"/>
</dbReference>
<dbReference type="PANTHER" id="PTHR46910:SF37">
    <property type="entry name" value="ZN(II)2CYS6 TRANSCRIPTION FACTOR (EUROFUNG)"/>
    <property type="match status" value="1"/>
</dbReference>
<feature type="domain" description="Zn(2)-C6 fungal-type" evidence="8">
    <location>
        <begin position="5"/>
        <end position="35"/>
    </location>
</feature>
<keyword evidence="2" id="KW-0479">Metal-binding</keyword>
<dbReference type="Proteomes" id="UP000076584">
    <property type="component" value="Unassembled WGS sequence"/>
</dbReference>
<dbReference type="Gene3D" id="4.10.240.10">
    <property type="entry name" value="Zn(2)-C6 fungal-type DNA-binding domain"/>
    <property type="match status" value="1"/>
</dbReference>
<evidence type="ECO:0000256" key="3">
    <source>
        <dbReference type="ARBA" id="ARBA00023015"/>
    </source>
</evidence>
<evidence type="ECO:0000256" key="7">
    <source>
        <dbReference type="SAM" id="MobiDB-lite"/>
    </source>
</evidence>
<feature type="compositionally biased region" description="Basic and acidic residues" evidence="7">
    <location>
        <begin position="70"/>
        <end position="81"/>
    </location>
</feature>
<dbReference type="GO" id="GO:0005634">
    <property type="term" value="C:nucleus"/>
    <property type="evidence" value="ECO:0007669"/>
    <property type="project" value="UniProtKB-SubCell"/>
</dbReference>
<evidence type="ECO:0000313" key="9">
    <source>
        <dbReference type="EMBL" id="KZL80879.1"/>
    </source>
</evidence>
<dbReference type="GO" id="GO:0000981">
    <property type="term" value="F:DNA-binding transcription factor activity, RNA polymerase II-specific"/>
    <property type="evidence" value="ECO:0007669"/>
    <property type="project" value="InterPro"/>
</dbReference>
<feature type="compositionally biased region" description="Low complexity" evidence="7">
    <location>
        <begin position="83"/>
        <end position="97"/>
    </location>
</feature>
<reference evidence="9 10" key="1">
    <citation type="submission" date="2015-06" db="EMBL/GenBank/DDBJ databases">
        <title>Survival trade-offs in plant roots during colonization by closely related pathogenic and mutualistic fungi.</title>
        <authorList>
            <person name="Hacquard S."/>
            <person name="Kracher B."/>
            <person name="Hiruma K."/>
            <person name="Weinman A."/>
            <person name="Muench P."/>
            <person name="Garrido Oter R."/>
            <person name="Ver Loren van Themaat E."/>
            <person name="Dallerey J.-F."/>
            <person name="Damm U."/>
            <person name="Henrissat B."/>
            <person name="Lespinet O."/>
            <person name="Thon M."/>
            <person name="Kemen E."/>
            <person name="McHardy A.C."/>
            <person name="Schulze-Lefert P."/>
            <person name="O'Connell R.J."/>
        </authorList>
    </citation>
    <scope>NUCLEOTIDE SEQUENCE [LARGE SCALE GENOMIC DNA]</scope>
    <source>
        <strain evidence="9 10">MAFF 238704</strain>
    </source>
</reference>
<dbReference type="STRING" id="1573173.A0A167B4I3"/>
<evidence type="ECO:0000256" key="5">
    <source>
        <dbReference type="ARBA" id="ARBA00023163"/>
    </source>
</evidence>
<dbReference type="GO" id="GO:0003677">
    <property type="term" value="F:DNA binding"/>
    <property type="evidence" value="ECO:0007669"/>
    <property type="project" value="UniProtKB-KW"/>
</dbReference>
<keyword evidence="5" id="KW-0804">Transcription</keyword>
<dbReference type="SUPFAM" id="SSF57701">
    <property type="entry name" value="Zn2/Cys6 DNA-binding domain"/>
    <property type="match status" value="1"/>
</dbReference>
<evidence type="ECO:0000256" key="6">
    <source>
        <dbReference type="ARBA" id="ARBA00023242"/>
    </source>
</evidence>
<keyword evidence="3" id="KW-0805">Transcription regulation</keyword>
<dbReference type="GO" id="GO:0008270">
    <property type="term" value="F:zinc ion binding"/>
    <property type="evidence" value="ECO:0007669"/>
    <property type="project" value="InterPro"/>
</dbReference>
<dbReference type="InterPro" id="IPR036864">
    <property type="entry name" value="Zn2-C6_fun-type_DNA-bd_sf"/>
</dbReference>
<dbReference type="InterPro" id="IPR007219">
    <property type="entry name" value="XnlR_reg_dom"/>
</dbReference>
<dbReference type="SMART" id="SM00066">
    <property type="entry name" value="GAL4"/>
    <property type="match status" value="1"/>
</dbReference>
<dbReference type="Pfam" id="PF04082">
    <property type="entry name" value="Fungal_trans"/>
    <property type="match status" value="1"/>
</dbReference>
<evidence type="ECO:0000256" key="4">
    <source>
        <dbReference type="ARBA" id="ARBA00023125"/>
    </source>
</evidence>
<dbReference type="PROSITE" id="PS00463">
    <property type="entry name" value="ZN2_CY6_FUNGAL_1"/>
    <property type="match status" value="1"/>
</dbReference>
<sequence length="648" mass="72336">MRKRACDSCHRRKIQCDGAVPQCNWCKHHGMACTFNRATKVKKRVSAARAGSEKDLVARLNRIEQALEAARRNQDAGECRDGSTSPSSSSAPLSVVTDPPANDGIPDTTQGRAYDSSARASGAPAGKMHFAGYYLGDISSYNGIPFFSPDGQDWIRSRAGEDASFQTLFGMGPLWQVQHPVPIFLDFPQANSGGELPDRTVVEEYLALFRASHFGLMFPLIDYTLFLGTIDLAYQSPQSALTLEVVTAKSCVFAFFAVVSLFQAEWKSTPEIDGEACAGAAQNLMATILQDTNITALQTVFMLTLYHLFCGHLQQGTMFHSATCRILFMLGAHLEPDTSHTPCQSIRADDDHAWRVKNQLRRLFWLSYKLDKDISLRNGQPPSIDDEHCDLTLPHMSWWIRNADDQVGASPSFLDEATITSALQPDSLQLTIIKSKISRMLYSLSAMKKSDAELLRDIRELDDELERWRVSVPPSYRPTLTFPRDKAAVRNGRLGMEEIILHFEYHYLMAMIHRASGRCRCWASGESSGLEGVSSSQALSVQACRSTLYFLRAAIHGVEQVAFWMVVFYPMSAILEIFCNLLLHPLHAQSEEDLDLLKSVPVLIEGMRKRHLTQHEIAHVKIVNDFVAELTRLGKCAIAKARRETQAV</sequence>
<evidence type="ECO:0000313" key="10">
    <source>
        <dbReference type="Proteomes" id="UP000076584"/>
    </source>
</evidence>
<dbReference type="AlphaFoldDB" id="A0A167B4I3"/>
<evidence type="ECO:0000256" key="2">
    <source>
        <dbReference type="ARBA" id="ARBA00022723"/>
    </source>
</evidence>
<dbReference type="InterPro" id="IPR050987">
    <property type="entry name" value="AtrR-like"/>
</dbReference>
<gene>
    <name evidence="9" type="ORF">CI238_01891</name>
</gene>
<comment type="subcellular location">
    <subcellularLocation>
        <location evidence="1">Nucleus</location>
    </subcellularLocation>
</comment>
<dbReference type="PANTHER" id="PTHR46910">
    <property type="entry name" value="TRANSCRIPTION FACTOR PDR1"/>
    <property type="match status" value="1"/>
</dbReference>
<keyword evidence="4" id="KW-0238">DNA-binding</keyword>
<name>A0A167B4I3_COLIC</name>
<dbReference type="CDD" id="cd00067">
    <property type="entry name" value="GAL4"/>
    <property type="match status" value="1"/>
</dbReference>
<protein>
    <submittedName>
        <fullName evidence="9">Fungal specific transcription factor</fullName>
    </submittedName>
</protein>
<evidence type="ECO:0000256" key="1">
    <source>
        <dbReference type="ARBA" id="ARBA00004123"/>
    </source>
</evidence>
<dbReference type="InterPro" id="IPR001138">
    <property type="entry name" value="Zn2Cys6_DnaBD"/>
</dbReference>
<evidence type="ECO:0000259" key="8">
    <source>
        <dbReference type="PROSITE" id="PS50048"/>
    </source>
</evidence>
<dbReference type="Pfam" id="PF00172">
    <property type="entry name" value="Zn_clus"/>
    <property type="match status" value="1"/>
</dbReference>
<proteinExistence type="predicted"/>
<dbReference type="PROSITE" id="PS50048">
    <property type="entry name" value="ZN2_CY6_FUNGAL_2"/>
    <property type="match status" value="1"/>
</dbReference>
<keyword evidence="6" id="KW-0539">Nucleus</keyword>
<feature type="region of interest" description="Disordered" evidence="7">
    <location>
        <begin position="70"/>
        <end position="120"/>
    </location>
</feature>
<organism evidence="9 10">
    <name type="scientific">Colletotrichum incanum</name>
    <name type="common">Soybean anthracnose fungus</name>
    <dbReference type="NCBI Taxonomy" id="1573173"/>
    <lineage>
        <taxon>Eukaryota</taxon>
        <taxon>Fungi</taxon>
        <taxon>Dikarya</taxon>
        <taxon>Ascomycota</taxon>
        <taxon>Pezizomycotina</taxon>
        <taxon>Sordariomycetes</taxon>
        <taxon>Hypocreomycetidae</taxon>
        <taxon>Glomerellales</taxon>
        <taxon>Glomerellaceae</taxon>
        <taxon>Colletotrichum</taxon>
        <taxon>Colletotrichum spaethianum species complex</taxon>
    </lineage>
</organism>
<keyword evidence="10" id="KW-1185">Reference proteome</keyword>
<comment type="caution">
    <text evidence="9">The sequence shown here is derived from an EMBL/GenBank/DDBJ whole genome shotgun (WGS) entry which is preliminary data.</text>
</comment>
<dbReference type="SMART" id="SM00906">
    <property type="entry name" value="Fungal_trans"/>
    <property type="match status" value="1"/>
</dbReference>
<accession>A0A167B4I3</accession>